<organism evidence="3 4">
    <name type="scientific">Cupriavidus pauculus</name>
    <dbReference type="NCBI Taxonomy" id="82633"/>
    <lineage>
        <taxon>Bacteria</taxon>
        <taxon>Pseudomonadati</taxon>
        <taxon>Pseudomonadota</taxon>
        <taxon>Betaproteobacteria</taxon>
        <taxon>Burkholderiales</taxon>
        <taxon>Burkholderiaceae</taxon>
        <taxon>Cupriavidus</taxon>
    </lineage>
</organism>
<reference evidence="3 4" key="1">
    <citation type="submission" date="2017-12" db="EMBL/GenBank/DDBJ databases">
        <title>Genome sequence of the active heterotrophic nitrifier-denitrifier, Cupriavidus pauculus UM1.</title>
        <authorList>
            <person name="Putonti C."/>
            <person name="Castignetti D."/>
        </authorList>
    </citation>
    <scope>NUCLEOTIDE SEQUENCE [LARGE SCALE GENOMIC DNA]</scope>
    <source>
        <strain evidence="3 4">UM1</strain>
    </source>
</reference>
<accession>A0A2N5CIP2</accession>
<dbReference type="RefSeq" id="WP_101679850.1">
    <property type="nucleotide sequence ID" value="NZ_PJRP01000001.1"/>
</dbReference>
<dbReference type="OrthoDB" id="9780765at2"/>
<dbReference type="Proteomes" id="UP000234341">
    <property type="component" value="Unassembled WGS sequence"/>
</dbReference>
<dbReference type="Gene3D" id="3.40.50.1820">
    <property type="entry name" value="alpha/beta hydrolase"/>
    <property type="match status" value="1"/>
</dbReference>
<dbReference type="STRING" id="82633.GCA_000974605_04236"/>
<dbReference type="SUPFAM" id="SSF53474">
    <property type="entry name" value="alpha/beta-Hydrolases"/>
    <property type="match status" value="1"/>
</dbReference>
<dbReference type="PRINTS" id="PR00412">
    <property type="entry name" value="EPOXHYDRLASE"/>
</dbReference>
<feature type="domain" description="AB hydrolase-1" evidence="2">
    <location>
        <begin position="34"/>
        <end position="185"/>
    </location>
</feature>
<evidence type="ECO:0000256" key="1">
    <source>
        <dbReference type="ARBA" id="ARBA00022801"/>
    </source>
</evidence>
<evidence type="ECO:0000313" key="4">
    <source>
        <dbReference type="Proteomes" id="UP000234341"/>
    </source>
</evidence>
<evidence type="ECO:0000259" key="2">
    <source>
        <dbReference type="Pfam" id="PF00561"/>
    </source>
</evidence>
<dbReference type="InterPro" id="IPR029058">
    <property type="entry name" value="AB_hydrolase_fold"/>
</dbReference>
<gene>
    <name evidence="3" type="ORF">CYJ10_01730</name>
</gene>
<proteinExistence type="predicted"/>
<comment type="caution">
    <text evidence="3">The sequence shown here is derived from an EMBL/GenBank/DDBJ whole genome shotgun (WGS) entry which is preliminary data.</text>
</comment>
<protein>
    <submittedName>
        <fullName evidence="3">Alpha/beta hydrolase</fullName>
    </submittedName>
</protein>
<sequence length="303" mass="33684">MQNDASALLFPNFEWFRLKVGEVEIGGVRGGSGPPLLLLHGFPQSHLIWHKVAPALADRFTVIATDLRGYGNSSAPPGSATHDVYSKRAMAQDQVEVMRQLGYRQFALCAHDRGARVAHRLCMDHPEAVSQLMLLDIAPTLAMYEATDMAFAAAYWHWFFLIQPAPFPETLINAEPEFLMERLLGLRHPGTGPSPFVPDAMAAYVAAMREPARVHAMCEDYRAAATIDLDHDRADREAGRKLQMPVRVLWGEHGVVARCFEPLKLWQEVGTNVTGATLPCGHYLPEEAPEPLLEEILSFITFS</sequence>
<dbReference type="InterPro" id="IPR000073">
    <property type="entry name" value="AB_hydrolase_1"/>
</dbReference>
<name>A0A2N5CIP2_9BURK</name>
<dbReference type="Pfam" id="PF00561">
    <property type="entry name" value="Abhydrolase_1"/>
    <property type="match status" value="1"/>
</dbReference>
<dbReference type="PANTHER" id="PTHR43329">
    <property type="entry name" value="EPOXIDE HYDROLASE"/>
    <property type="match status" value="1"/>
</dbReference>
<dbReference type="InterPro" id="IPR000639">
    <property type="entry name" value="Epox_hydrolase-like"/>
</dbReference>
<dbReference type="GO" id="GO:0016787">
    <property type="term" value="F:hydrolase activity"/>
    <property type="evidence" value="ECO:0007669"/>
    <property type="project" value="UniProtKB-KW"/>
</dbReference>
<evidence type="ECO:0000313" key="3">
    <source>
        <dbReference type="EMBL" id="PLQ02055.1"/>
    </source>
</evidence>
<dbReference type="EMBL" id="PJRP01000001">
    <property type="protein sequence ID" value="PLQ02055.1"/>
    <property type="molecule type" value="Genomic_DNA"/>
</dbReference>
<dbReference type="AlphaFoldDB" id="A0A2N5CIP2"/>
<keyword evidence="1 3" id="KW-0378">Hydrolase</keyword>